<sequence>MQQSEAFTRRIATLIAGALLTGCSSDYKEPLLDYSQATLQEKFSIEQKATAYKPPYLGLALAGGGTKASNFSMGVLKGLVESGQMENVDVISSVSGGGYATYWYYSRLVFDDPDFASNRATAPAFIKSIFLDCLPSRFMDESGVTFQSSTWLPRQPHPCPQYNHTNLLKVASDDEHDTPQQRMTVKKQFDQLMDALDRPELGSDPYRFQNYLRGYQDIFSTGLNMFGAHAFDYTTTDEDGRFSNEVVELIPMEVGSVVANAFGNILFDWNLELSATQYAYAKGIVRTYGASPPNCDKQTEGCITTIYGNDIRIEGDMDQARSLTFDDIKRVHEIKGAPLWIINTTAGEDRSVLDIGKRKPFYLSAFEIDPYQHGSGLYGYHQGAPDSLPPFKAVLSSAAFSDSQQKVVPNILGRNALNALLRISAADWGYSIRNPNAGDFQYGLHYLLPFPLYYAERLAGEENSAFIHLSDGGMSENLGAYALIRRGTANLIVSDHAGDRDGEMIDLCWLKNGLEKNLKNQNLRLLLPGLSNLDRHCQLYEDGNTGYNIFAWRHPVLVGCIVSKSLESLGCENLPTSLENGQYAAHLFLIKPALANTAMREKLNKIGNVCFYQSFKNKIDRDRACTKEIRDACQFPNTSDDSPMWQGAPPPSCEMFAFFLRNATGSDGMHNDGCPNFPQYATVALTMDSSPWIFGGMRELGAYYAGRINWFFNPDGSLNEERFLAELRYQRHLPIPWQSQAAMGRYKKASSCLFINNTQAMAL</sequence>
<keyword evidence="2" id="KW-1185">Reference proteome</keyword>
<dbReference type="SUPFAM" id="SSF52151">
    <property type="entry name" value="FabD/lysophospholipase-like"/>
    <property type="match status" value="1"/>
</dbReference>
<dbReference type="PANTHER" id="PTHR10728:SF40">
    <property type="entry name" value="PATATIN FAMILY PROTEIN"/>
    <property type="match status" value="1"/>
</dbReference>
<dbReference type="GO" id="GO:0004623">
    <property type="term" value="F:phospholipase A2 activity"/>
    <property type="evidence" value="ECO:0007669"/>
    <property type="project" value="TreeGrafter"/>
</dbReference>
<evidence type="ECO:0000313" key="2">
    <source>
        <dbReference type="Proteomes" id="UP000426235"/>
    </source>
</evidence>
<dbReference type="Proteomes" id="UP000426235">
    <property type="component" value="Chromosome"/>
</dbReference>
<dbReference type="GO" id="GO:0046475">
    <property type="term" value="P:glycerophospholipid catabolic process"/>
    <property type="evidence" value="ECO:0007669"/>
    <property type="project" value="TreeGrafter"/>
</dbReference>
<dbReference type="EMBL" id="CP046621">
    <property type="protein sequence ID" value="QGW77382.1"/>
    <property type="molecule type" value="Genomic_DNA"/>
</dbReference>
<name>A0A6I6GSD4_9PSED</name>
<dbReference type="PANTHER" id="PTHR10728">
    <property type="entry name" value="CYTOSOLIC PHOSPHOLIPASE A2"/>
    <property type="match status" value="1"/>
</dbReference>
<proteinExistence type="predicted"/>
<dbReference type="GO" id="GO:0005829">
    <property type="term" value="C:cytosol"/>
    <property type="evidence" value="ECO:0007669"/>
    <property type="project" value="TreeGrafter"/>
</dbReference>
<dbReference type="AlphaFoldDB" id="A0A6I6GSD4"/>
<evidence type="ECO:0000313" key="1">
    <source>
        <dbReference type="EMBL" id="QGW77382.1"/>
    </source>
</evidence>
<dbReference type="Gene3D" id="3.40.1090.10">
    <property type="entry name" value="Cytosolic phospholipase A2 catalytic domain"/>
    <property type="match status" value="1"/>
</dbReference>
<dbReference type="RefSeq" id="WP_157192377.1">
    <property type="nucleotide sequence ID" value="NZ_CP046621.1"/>
</dbReference>
<protein>
    <submittedName>
        <fullName evidence="1">Patatin-like phospholipase family protein</fullName>
    </submittedName>
</protein>
<reference evidence="1" key="1">
    <citation type="submission" date="2019-12" db="EMBL/GenBank/DDBJ databases">
        <title>Hybrid Genome Assemblies of two High G+C Isolates from Undergraduate Microbiology Courses.</title>
        <authorList>
            <person name="Ne Ville C.J."/>
            <person name="Enright D."/>
            <person name="Hernandez I."/>
            <person name="Dodsworth J."/>
            <person name="Orwin P.M."/>
        </authorList>
    </citation>
    <scope>NUCLEOTIDE SEQUENCE [LARGE SCALE GENOMIC DNA]</scope>
    <source>
        <strain evidence="1">Neo</strain>
    </source>
</reference>
<organism evidence="1 2">
    <name type="scientific">Pseudomonas alkylphenolica</name>
    <dbReference type="NCBI Taxonomy" id="237609"/>
    <lineage>
        <taxon>Bacteria</taxon>
        <taxon>Pseudomonadati</taxon>
        <taxon>Pseudomonadota</taxon>
        <taxon>Gammaproteobacteria</taxon>
        <taxon>Pseudomonadales</taxon>
        <taxon>Pseudomonadaceae</taxon>
        <taxon>Pseudomonas</taxon>
    </lineage>
</organism>
<dbReference type="InterPro" id="IPR016035">
    <property type="entry name" value="Acyl_Trfase/lysoPLipase"/>
</dbReference>
<gene>
    <name evidence="1" type="ORF">GPJ81_12055</name>
</gene>
<accession>A0A6I6GSD4</accession>